<accession>X0UNK7</accession>
<dbReference type="AlphaFoldDB" id="X0UNK7"/>
<sequence>MTMPAFIIGNGPSTTPEILDLLKTKFTFGMNRIAMLYDRTDWRPLYYIGTTSSLWDAQHISHREEVKMGFRSAKKAFCWDRWKHYLNEQGEPLYNAEFLPCSETMHIDSTGVGPEIWS</sequence>
<evidence type="ECO:0000313" key="1">
    <source>
        <dbReference type="EMBL" id="GAG01888.1"/>
    </source>
</evidence>
<gene>
    <name evidence="1" type="ORF">S01H1_38038</name>
</gene>
<feature type="non-terminal residue" evidence="1">
    <location>
        <position position="118"/>
    </location>
</feature>
<proteinExistence type="predicted"/>
<protein>
    <submittedName>
        <fullName evidence="1">Uncharacterized protein</fullName>
    </submittedName>
</protein>
<comment type="caution">
    <text evidence="1">The sequence shown here is derived from an EMBL/GenBank/DDBJ whole genome shotgun (WGS) entry which is preliminary data.</text>
</comment>
<dbReference type="EMBL" id="BARS01023915">
    <property type="protein sequence ID" value="GAG01888.1"/>
    <property type="molecule type" value="Genomic_DNA"/>
</dbReference>
<organism evidence="1">
    <name type="scientific">marine sediment metagenome</name>
    <dbReference type="NCBI Taxonomy" id="412755"/>
    <lineage>
        <taxon>unclassified sequences</taxon>
        <taxon>metagenomes</taxon>
        <taxon>ecological metagenomes</taxon>
    </lineage>
</organism>
<name>X0UNK7_9ZZZZ</name>
<reference evidence="1" key="1">
    <citation type="journal article" date="2014" name="Front. Microbiol.">
        <title>High frequency of phylogenetically diverse reductive dehalogenase-homologous genes in deep subseafloor sedimentary metagenomes.</title>
        <authorList>
            <person name="Kawai M."/>
            <person name="Futagami T."/>
            <person name="Toyoda A."/>
            <person name="Takaki Y."/>
            <person name="Nishi S."/>
            <person name="Hori S."/>
            <person name="Arai W."/>
            <person name="Tsubouchi T."/>
            <person name="Morono Y."/>
            <person name="Uchiyama I."/>
            <person name="Ito T."/>
            <person name="Fujiyama A."/>
            <person name="Inagaki F."/>
            <person name="Takami H."/>
        </authorList>
    </citation>
    <scope>NUCLEOTIDE SEQUENCE</scope>
    <source>
        <strain evidence="1">Expedition CK06-06</strain>
    </source>
</reference>